<dbReference type="InterPro" id="IPR001343">
    <property type="entry name" value="Hemolysn_Ca-bd"/>
</dbReference>
<dbReference type="InterPro" id="IPR011049">
    <property type="entry name" value="Serralysin-like_metalloprot_C"/>
</dbReference>
<keyword evidence="2" id="KW-0964">Secreted</keyword>
<dbReference type="Gene3D" id="2.150.10.10">
    <property type="entry name" value="Serralysin-like metalloprotease, C-terminal"/>
    <property type="match status" value="1"/>
</dbReference>
<dbReference type="PANTHER" id="PTHR38340">
    <property type="entry name" value="S-LAYER PROTEIN"/>
    <property type="match status" value="1"/>
</dbReference>
<proteinExistence type="predicted"/>
<name>A0A2S5CP45_9GAMM</name>
<keyword evidence="4" id="KW-0326">Glycosidase</keyword>
<dbReference type="EMBL" id="PGFZ01000002">
    <property type="protein sequence ID" value="POZ52558.1"/>
    <property type="molecule type" value="Genomic_DNA"/>
</dbReference>
<keyword evidence="4" id="KW-0378">Hydrolase</keyword>
<dbReference type="PANTHER" id="PTHR38340:SF1">
    <property type="entry name" value="S-LAYER PROTEIN"/>
    <property type="match status" value="1"/>
</dbReference>
<dbReference type="PRINTS" id="PR00313">
    <property type="entry name" value="CABNDNGRPT"/>
</dbReference>
<evidence type="ECO:0000256" key="3">
    <source>
        <dbReference type="ARBA" id="ARBA00022837"/>
    </source>
</evidence>
<dbReference type="PROSITE" id="PS00330">
    <property type="entry name" value="HEMOLYSIN_CALCIUM"/>
    <property type="match status" value="1"/>
</dbReference>
<keyword evidence="3" id="KW-0106">Calcium</keyword>
<dbReference type="Proteomes" id="UP000237423">
    <property type="component" value="Unassembled WGS sequence"/>
</dbReference>
<dbReference type="Pfam" id="PF00353">
    <property type="entry name" value="HemolysinCabind"/>
    <property type="match status" value="1"/>
</dbReference>
<dbReference type="GO" id="GO:0005509">
    <property type="term" value="F:calcium ion binding"/>
    <property type="evidence" value="ECO:0007669"/>
    <property type="project" value="InterPro"/>
</dbReference>
<dbReference type="GO" id="GO:0005576">
    <property type="term" value="C:extracellular region"/>
    <property type="evidence" value="ECO:0007669"/>
    <property type="project" value="UniProtKB-SubCell"/>
</dbReference>
<sequence length="364" mass="38318">MYFVDNAADTLVETANGGTDTVRSSISWTLGANFEKLILTGTDAINGTGNELNNTLKGNDANNILDGGAGNDVLTGGLGVDTLLGGAGNDTLQVSDFNGDTIDGGTGSNNLQIMAANQTIDLRTASTIKNIETIRLADSHDTLIVDAQSIANISGNNTLKVDASGNSNTVKMDSGWTDDGISNGYHTFTKNGETLELNTAITHIVAPTAYSISDPISAANVGSVFNSSEQDITLLTSTYWTTPSIDLSGFGLEDKLLFANLSGATFVGTDPVNRSHYISQAYTYTSQSAHGVKVHSYHDWVSWQAGATKAELISSQHTYRSGYYHTQTTSYTTSGTVTMIGGHTAKIELTGLPAGLPDSQFVFV</sequence>
<evidence type="ECO:0000256" key="1">
    <source>
        <dbReference type="ARBA" id="ARBA00004613"/>
    </source>
</evidence>
<dbReference type="EC" id="3.2.1.-" evidence="4"/>
<evidence type="ECO:0000313" key="5">
    <source>
        <dbReference type="Proteomes" id="UP000237423"/>
    </source>
</evidence>
<dbReference type="AlphaFoldDB" id="A0A2S5CP45"/>
<accession>A0A2S5CP45</accession>
<dbReference type="InterPro" id="IPR018511">
    <property type="entry name" value="Hemolysin-typ_Ca-bd_CS"/>
</dbReference>
<dbReference type="RefSeq" id="WP_211299161.1">
    <property type="nucleotide sequence ID" value="NZ_PGFZ01000002.1"/>
</dbReference>
<reference evidence="4 5" key="1">
    <citation type="submission" date="2017-11" db="EMBL/GenBank/DDBJ databases">
        <title>Draft Genome Sequence of Methylobacter psychrotolerans Sph1T, an Obligate Methanotroph from Low-Temperature Environments.</title>
        <authorList>
            <person name="Oshkin I.Y."/>
            <person name="Miroshnikov K."/>
            <person name="Belova S.E."/>
            <person name="Korzhenkov A."/>
            <person name="Toshchakov S.V."/>
            <person name="Dedysh S.N."/>
        </authorList>
    </citation>
    <scope>NUCLEOTIDE SEQUENCE [LARGE SCALE GENOMIC DNA]</scope>
    <source>
        <strain evidence="4 5">Sph1</strain>
    </source>
</reference>
<evidence type="ECO:0000313" key="4">
    <source>
        <dbReference type="EMBL" id="POZ52558.1"/>
    </source>
</evidence>
<protein>
    <submittedName>
        <fullName evidence="4">Endo-1,3-1,4-beta-glycanase ExsH</fullName>
        <ecNumber evidence="4">3.2.1.-</ecNumber>
    </submittedName>
</protein>
<dbReference type="SUPFAM" id="SSF51120">
    <property type="entry name" value="beta-Roll"/>
    <property type="match status" value="1"/>
</dbReference>
<comment type="caution">
    <text evidence="4">The sequence shown here is derived from an EMBL/GenBank/DDBJ whole genome shotgun (WGS) entry which is preliminary data.</text>
</comment>
<dbReference type="InterPro" id="IPR050557">
    <property type="entry name" value="RTX_toxin/Mannuronan_C5-epim"/>
</dbReference>
<gene>
    <name evidence="4" type="primary">exsH_1</name>
    <name evidence="4" type="ORF">AADEFJLK_01160</name>
</gene>
<evidence type="ECO:0000256" key="2">
    <source>
        <dbReference type="ARBA" id="ARBA00022525"/>
    </source>
</evidence>
<dbReference type="GO" id="GO:0016798">
    <property type="term" value="F:hydrolase activity, acting on glycosyl bonds"/>
    <property type="evidence" value="ECO:0007669"/>
    <property type="project" value="UniProtKB-KW"/>
</dbReference>
<comment type="subcellular location">
    <subcellularLocation>
        <location evidence="1">Secreted</location>
    </subcellularLocation>
</comment>
<organism evidence="4 5">
    <name type="scientific">Methylovulum psychrotolerans</name>
    <dbReference type="NCBI Taxonomy" id="1704499"/>
    <lineage>
        <taxon>Bacteria</taxon>
        <taxon>Pseudomonadati</taxon>
        <taxon>Pseudomonadota</taxon>
        <taxon>Gammaproteobacteria</taxon>
        <taxon>Methylococcales</taxon>
        <taxon>Methylococcaceae</taxon>
        <taxon>Methylovulum</taxon>
    </lineage>
</organism>